<evidence type="ECO:0000256" key="7">
    <source>
        <dbReference type="ARBA" id="ARBA00023159"/>
    </source>
</evidence>
<evidence type="ECO:0000256" key="3">
    <source>
        <dbReference type="ARBA" id="ARBA00007167"/>
    </source>
</evidence>
<feature type="compositionally biased region" description="Polar residues" evidence="10">
    <location>
        <begin position="1"/>
        <end position="10"/>
    </location>
</feature>
<comment type="caution">
    <text evidence="12">The sequence shown here is derived from an EMBL/GenBank/DDBJ whole genome shotgun (WGS) entry which is preliminary data.</text>
</comment>
<comment type="similarity">
    <text evidence="3">Belongs to the TORC family.</text>
</comment>
<keyword evidence="6" id="KW-0805">Transcription regulation</keyword>
<feature type="region of interest" description="Disordered" evidence="10">
    <location>
        <begin position="230"/>
        <end position="276"/>
    </location>
</feature>
<evidence type="ECO:0000259" key="11">
    <source>
        <dbReference type="Pfam" id="PF12884"/>
    </source>
</evidence>
<gene>
    <name evidence="12" type="ORF">GZH46_01698</name>
</gene>
<evidence type="ECO:0000256" key="10">
    <source>
        <dbReference type="SAM" id="MobiDB-lite"/>
    </source>
</evidence>
<dbReference type="Proteomes" id="UP000825002">
    <property type="component" value="Unassembled WGS sequence"/>
</dbReference>
<organism evidence="12 13">
    <name type="scientific">Fragariocoptes setiger</name>
    <dbReference type="NCBI Taxonomy" id="1670756"/>
    <lineage>
        <taxon>Eukaryota</taxon>
        <taxon>Metazoa</taxon>
        <taxon>Ecdysozoa</taxon>
        <taxon>Arthropoda</taxon>
        <taxon>Chelicerata</taxon>
        <taxon>Arachnida</taxon>
        <taxon>Acari</taxon>
        <taxon>Acariformes</taxon>
        <taxon>Trombidiformes</taxon>
        <taxon>Prostigmata</taxon>
        <taxon>Eupodina</taxon>
        <taxon>Eriophyoidea</taxon>
        <taxon>Phytoptidae</taxon>
        <taxon>Fragariocoptes</taxon>
    </lineage>
</organism>
<evidence type="ECO:0000313" key="12">
    <source>
        <dbReference type="EMBL" id="KAG9509770.1"/>
    </source>
</evidence>
<dbReference type="PANTHER" id="PTHR13589:SF15">
    <property type="entry name" value="CREB-REGULATED TRANSCRIPTION COACTIVATOR, ISOFORM B"/>
    <property type="match status" value="1"/>
</dbReference>
<keyword evidence="8" id="KW-0804">Transcription</keyword>
<dbReference type="Pfam" id="PF12884">
    <property type="entry name" value="TORC_N"/>
    <property type="match status" value="1"/>
</dbReference>
<comment type="subcellular location">
    <subcellularLocation>
        <location evidence="2">Cytoplasm</location>
    </subcellularLocation>
    <subcellularLocation>
        <location evidence="1">Nucleus</location>
    </subcellularLocation>
</comment>
<sequence length="520" mass="57351">MPKSMTNVKNNNHHSHGRHSPRKFSEKIALLNQKEAEGNAAFEQILNEINTTCYLSLPKKVLSNSHQELKSVQYQQPDQQEYMRPKSCDVPNINVSRVEDDPDNVCAYVPITSSTKSLPDLSDLRYTDVGFVHSGNPTNNQPRFLQQTSQAQQNGRIEYPDACQSYTDSTSNLHPPAVNDESLSYDCNYDSPGYVDTLPTSNGHCHYNDSSVESSNSSSYKFQAYATPRSNSASYENDTNHGGAVTNSHHISTTKNNVNISTTQTPMKSSNDSSSNSNYVNRYNFLAQPTLHHHQPLARSGSANNATSWSSYTGNPSSGPATSLVNPYESNASAGPIPITRSNSHNSITYYQQHQSVFQQQTSFSHQCSPTHLSGTVLSRPQVRVSCDNNFSGTSGNNGLWLQQHPRLSRQPSSHEQHIAHEALETFPSGHSSMNHTDQTMSVVEPISPAVPLQDAIDTTDIPNIVLTEDDLQGDGKFELQLGMPDDLNTDHIDHNVLYDSFDVEGLRISNDICDSSTGT</sequence>
<protein>
    <recommendedName>
        <fullName evidence="11">Transducer of regulated CREB activity N-terminal domain-containing protein</fullName>
    </recommendedName>
</protein>
<dbReference type="InterPro" id="IPR024783">
    <property type="entry name" value="TORC_N"/>
</dbReference>
<name>A0ABQ7S8L7_9ACAR</name>
<proteinExistence type="inferred from homology"/>
<evidence type="ECO:0000256" key="9">
    <source>
        <dbReference type="ARBA" id="ARBA00023242"/>
    </source>
</evidence>
<keyword evidence="9" id="KW-0539">Nucleus</keyword>
<evidence type="ECO:0000256" key="5">
    <source>
        <dbReference type="ARBA" id="ARBA00022553"/>
    </source>
</evidence>
<keyword evidence="7" id="KW-0010">Activator</keyword>
<feature type="region of interest" description="Disordered" evidence="10">
    <location>
        <begin position="295"/>
        <end position="329"/>
    </location>
</feature>
<feature type="compositionally biased region" description="Polar residues" evidence="10">
    <location>
        <begin position="301"/>
        <end position="329"/>
    </location>
</feature>
<evidence type="ECO:0000256" key="4">
    <source>
        <dbReference type="ARBA" id="ARBA00022490"/>
    </source>
</evidence>
<dbReference type="EMBL" id="JAIFTH010000342">
    <property type="protein sequence ID" value="KAG9509770.1"/>
    <property type="molecule type" value="Genomic_DNA"/>
</dbReference>
<dbReference type="InterPro" id="IPR024786">
    <property type="entry name" value="TORC"/>
</dbReference>
<reference evidence="12 13" key="1">
    <citation type="submission" date="2020-10" db="EMBL/GenBank/DDBJ databases">
        <authorList>
            <person name="Klimov P.B."/>
            <person name="Dyachkov S.M."/>
            <person name="Chetverikov P.E."/>
        </authorList>
    </citation>
    <scope>NUCLEOTIDE SEQUENCE [LARGE SCALE GENOMIC DNA]</scope>
    <source>
        <strain evidence="12">BMOC 18-1129-001#AD2665</strain>
        <tissue evidence="12">Entire mites</tissue>
    </source>
</reference>
<evidence type="ECO:0000256" key="6">
    <source>
        <dbReference type="ARBA" id="ARBA00023015"/>
    </source>
</evidence>
<accession>A0ABQ7S8L7</accession>
<evidence type="ECO:0000256" key="2">
    <source>
        <dbReference type="ARBA" id="ARBA00004496"/>
    </source>
</evidence>
<feature type="region of interest" description="Disordered" evidence="10">
    <location>
        <begin position="1"/>
        <end position="23"/>
    </location>
</feature>
<dbReference type="PANTHER" id="PTHR13589">
    <property type="entry name" value="CREB-REGULATED TRANSCRIPTION COACTIVATOR"/>
    <property type="match status" value="1"/>
</dbReference>
<feature type="region of interest" description="Disordered" evidence="10">
    <location>
        <begin position="394"/>
        <end position="415"/>
    </location>
</feature>
<feature type="compositionally biased region" description="Polar residues" evidence="10">
    <location>
        <begin position="245"/>
        <end position="268"/>
    </location>
</feature>
<keyword evidence="4" id="KW-0963">Cytoplasm</keyword>
<evidence type="ECO:0000256" key="1">
    <source>
        <dbReference type="ARBA" id="ARBA00004123"/>
    </source>
</evidence>
<feature type="domain" description="Transducer of regulated CREB activity N-terminal" evidence="11">
    <location>
        <begin position="21"/>
        <end position="77"/>
    </location>
</feature>
<keyword evidence="13" id="KW-1185">Reference proteome</keyword>
<evidence type="ECO:0000256" key="8">
    <source>
        <dbReference type="ARBA" id="ARBA00023163"/>
    </source>
</evidence>
<feature type="compositionally biased region" description="Basic residues" evidence="10">
    <location>
        <begin position="11"/>
        <end position="22"/>
    </location>
</feature>
<evidence type="ECO:0000313" key="13">
    <source>
        <dbReference type="Proteomes" id="UP000825002"/>
    </source>
</evidence>
<keyword evidence="5" id="KW-0597">Phosphoprotein</keyword>